<accession>S8EQW0</accession>
<dbReference type="EMBL" id="KE504124">
    <property type="protein sequence ID" value="EPT05384.1"/>
    <property type="molecule type" value="Genomic_DNA"/>
</dbReference>
<dbReference type="InterPro" id="IPR020904">
    <property type="entry name" value="Sc_DH/Rdtase_CS"/>
</dbReference>
<evidence type="ECO:0000256" key="1">
    <source>
        <dbReference type="ARBA" id="ARBA00006484"/>
    </source>
</evidence>
<proteinExistence type="inferred from homology"/>
<dbReference type="eggNOG" id="KOG0725">
    <property type="taxonomic scope" value="Eukaryota"/>
</dbReference>
<evidence type="ECO:0000313" key="5">
    <source>
        <dbReference type="Proteomes" id="UP000015241"/>
    </source>
</evidence>
<protein>
    <submittedName>
        <fullName evidence="4">NAD-binding protein</fullName>
    </submittedName>
</protein>
<dbReference type="Proteomes" id="UP000015241">
    <property type="component" value="Unassembled WGS sequence"/>
</dbReference>
<dbReference type="InParanoid" id="S8EQW0"/>
<dbReference type="OrthoDB" id="498125at2759"/>
<dbReference type="PROSITE" id="PS00061">
    <property type="entry name" value="ADH_SHORT"/>
    <property type="match status" value="1"/>
</dbReference>
<dbReference type="PANTHER" id="PTHR42760:SF121">
    <property type="entry name" value="3-OXOACYL-(ACYL-CARRIER-PROTEIN) REDUCTASE"/>
    <property type="match status" value="1"/>
</dbReference>
<organism evidence="4 5">
    <name type="scientific">Fomitopsis schrenkii</name>
    <name type="common">Brown rot fungus</name>
    <dbReference type="NCBI Taxonomy" id="2126942"/>
    <lineage>
        <taxon>Eukaryota</taxon>
        <taxon>Fungi</taxon>
        <taxon>Dikarya</taxon>
        <taxon>Basidiomycota</taxon>
        <taxon>Agaricomycotina</taxon>
        <taxon>Agaricomycetes</taxon>
        <taxon>Polyporales</taxon>
        <taxon>Fomitopsis</taxon>
    </lineage>
</organism>
<evidence type="ECO:0000256" key="2">
    <source>
        <dbReference type="ARBA" id="ARBA00022857"/>
    </source>
</evidence>
<gene>
    <name evidence="4" type="ORF">FOMPIDRAFT_134876</name>
</gene>
<dbReference type="InterPro" id="IPR036291">
    <property type="entry name" value="NAD(P)-bd_dom_sf"/>
</dbReference>
<dbReference type="STRING" id="743788.S8EQW0"/>
<dbReference type="PRINTS" id="PR00080">
    <property type="entry name" value="SDRFAMILY"/>
</dbReference>
<sequence length="276" mass="28917">MAAPTQMLRRVALVTGAAGARGIGCSIALRLAKDGLNVAVSDLSSMRHQLDDVVSEINSTAASGQRAVAVTGDVSIEGDVEAMVASVAEQLGGLDVMVANAGIHRYGRLADPGSGCVEGWDETMLINLRGVMLSYRYAAMQMIRQGRGGRIIGASSIAGKRGLDGGLSAYAASKFGVRGLTQSAALELAKHNITVNAYAPGYINTDLRTVLRDMTPDMRTDAITGSVDRIAYLGLPPNMPTADPEVIASLVSYLAKPEAYFITGQSINVDGGFYFD</sequence>
<dbReference type="GO" id="GO:0016616">
    <property type="term" value="F:oxidoreductase activity, acting on the CH-OH group of donors, NAD or NADP as acceptor"/>
    <property type="evidence" value="ECO:0007669"/>
    <property type="project" value="TreeGrafter"/>
</dbReference>
<dbReference type="PRINTS" id="PR00081">
    <property type="entry name" value="GDHRDH"/>
</dbReference>
<name>S8EQW0_FOMSC</name>
<evidence type="ECO:0000313" key="4">
    <source>
        <dbReference type="EMBL" id="EPT05384.1"/>
    </source>
</evidence>
<dbReference type="HOGENOM" id="CLU_010194_1_0_1"/>
<evidence type="ECO:0000256" key="3">
    <source>
        <dbReference type="RuleBase" id="RU000363"/>
    </source>
</evidence>
<dbReference type="FunFam" id="3.40.50.720:FF:000084">
    <property type="entry name" value="Short-chain dehydrogenase reductase"/>
    <property type="match status" value="1"/>
</dbReference>
<reference evidence="4 5" key="1">
    <citation type="journal article" date="2012" name="Science">
        <title>The Paleozoic origin of enzymatic lignin decomposition reconstructed from 31 fungal genomes.</title>
        <authorList>
            <person name="Floudas D."/>
            <person name="Binder M."/>
            <person name="Riley R."/>
            <person name="Barry K."/>
            <person name="Blanchette R.A."/>
            <person name="Henrissat B."/>
            <person name="Martinez A.T."/>
            <person name="Otillar R."/>
            <person name="Spatafora J.W."/>
            <person name="Yadav J.S."/>
            <person name="Aerts A."/>
            <person name="Benoit I."/>
            <person name="Boyd A."/>
            <person name="Carlson A."/>
            <person name="Copeland A."/>
            <person name="Coutinho P.M."/>
            <person name="de Vries R.P."/>
            <person name="Ferreira P."/>
            <person name="Findley K."/>
            <person name="Foster B."/>
            <person name="Gaskell J."/>
            <person name="Glotzer D."/>
            <person name="Gorecki P."/>
            <person name="Heitman J."/>
            <person name="Hesse C."/>
            <person name="Hori C."/>
            <person name="Igarashi K."/>
            <person name="Jurgens J.A."/>
            <person name="Kallen N."/>
            <person name="Kersten P."/>
            <person name="Kohler A."/>
            <person name="Kuees U."/>
            <person name="Kumar T.K.A."/>
            <person name="Kuo A."/>
            <person name="LaButti K."/>
            <person name="Larrondo L.F."/>
            <person name="Lindquist E."/>
            <person name="Ling A."/>
            <person name="Lombard V."/>
            <person name="Lucas S."/>
            <person name="Lundell T."/>
            <person name="Martin R."/>
            <person name="McLaughlin D.J."/>
            <person name="Morgenstern I."/>
            <person name="Morin E."/>
            <person name="Murat C."/>
            <person name="Nagy L.G."/>
            <person name="Nolan M."/>
            <person name="Ohm R.A."/>
            <person name="Patyshakuliyeva A."/>
            <person name="Rokas A."/>
            <person name="Ruiz-Duenas F.J."/>
            <person name="Sabat G."/>
            <person name="Salamov A."/>
            <person name="Samejima M."/>
            <person name="Schmutz J."/>
            <person name="Slot J.C."/>
            <person name="St John F."/>
            <person name="Stenlid J."/>
            <person name="Sun H."/>
            <person name="Sun S."/>
            <person name="Syed K."/>
            <person name="Tsang A."/>
            <person name="Wiebenga A."/>
            <person name="Young D."/>
            <person name="Pisabarro A."/>
            <person name="Eastwood D.C."/>
            <person name="Martin F."/>
            <person name="Cullen D."/>
            <person name="Grigoriev I.V."/>
            <person name="Hibbett D.S."/>
        </authorList>
    </citation>
    <scope>NUCLEOTIDE SEQUENCE</scope>
    <source>
        <strain evidence="5">FP-58527</strain>
    </source>
</reference>
<dbReference type="SUPFAM" id="SSF51735">
    <property type="entry name" value="NAD(P)-binding Rossmann-fold domains"/>
    <property type="match status" value="1"/>
</dbReference>
<dbReference type="InterPro" id="IPR002347">
    <property type="entry name" value="SDR_fam"/>
</dbReference>
<dbReference type="Pfam" id="PF00106">
    <property type="entry name" value="adh_short"/>
    <property type="match status" value="1"/>
</dbReference>
<dbReference type="GO" id="GO:0006633">
    <property type="term" value="P:fatty acid biosynthetic process"/>
    <property type="evidence" value="ECO:0007669"/>
    <property type="project" value="TreeGrafter"/>
</dbReference>
<dbReference type="FunCoup" id="S8EQW0">
    <property type="interactions" value="24"/>
</dbReference>
<comment type="similarity">
    <text evidence="1 3">Belongs to the short-chain dehydrogenases/reductases (SDR) family.</text>
</comment>
<keyword evidence="2" id="KW-0521">NADP</keyword>
<dbReference type="GO" id="GO:0048038">
    <property type="term" value="F:quinone binding"/>
    <property type="evidence" value="ECO:0007669"/>
    <property type="project" value="TreeGrafter"/>
</dbReference>
<dbReference type="PANTHER" id="PTHR42760">
    <property type="entry name" value="SHORT-CHAIN DEHYDROGENASES/REDUCTASES FAMILY MEMBER"/>
    <property type="match status" value="1"/>
</dbReference>
<dbReference type="Gene3D" id="3.40.50.720">
    <property type="entry name" value="NAD(P)-binding Rossmann-like Domain"/>
    <property type="match status" value="1"/>
</dbReference>
<dbReference type="AlphaFoldDB" id="S8EQW0"/>
<keyword evidence="5" id="KW-1185">Reference proteome</keyword>